<dbReference type="EMBL" id="JADEVV010000040">
    <property type="protein sequence ID" value="MBE9254808.1"/>
    <property type="molecule type" value="Genomic_DNA"/>
</dbReference>
<accession>A0ABR9VV74</accession>
<reference evidence="1 2" key="1">
    <citation type="submission" date="2020-10" db="EMBL/GenBank/DDBJ databases">
        <authorList>
            <person name="Castelo-Branco R."/>
            <person name="Eusebio N."/>
            <person name="Adriana R."/>
            <person name="Vieira A."/>
            <person name="Brugerolle De Fraissinette N."/>
            <person name="Rezende De Castro R."/>
            <person name="Schneider M.P."/>
            <person name="Vasconcelos V."/>
            <person name="Leao P.N."/>
        </authorList>
    </citation>
    <scope>NUCLEOTIDE SEQUENCE [LARGE SCALE GENOMIC DNA]</scope>
    <source>
        <strain evidence="1 2">LEGE 00031</strain>
    </source>
</reference>
<protein>
    <submittedName>
        <fullName evidence="1">Uncharacterized protein</fullName>
    </submittedName>
</protein>
<dbReference type="RefSeq" id="WP_194020317.1">
    <property type="nucleotide sequence ID" value="NZ_JADEVV010000040.1"/>
</dbReference>
<dbReference type="Proteomes" id="UP000658720">
    <property type="component" value="Unassembled WGS sequence"/>
</dbReference>
<sequence>MIDTYLVERDLIFPALDRVAICDSPLTSNDPIISPQFPDINLSVNQLFDYGN</sequence>
<evidence type="ECO:0000313" key="1">
    <source>
        <dbReference type="EMBL" id="MBE9254808.1"/>
    </source>
</evidence>
<gene>
    <name evidence="1" type="ORF">IQ217_13365</name>
</gene>
<evidence type="ECO:0000313" key="2">
    <source>
        <dbReference type="Proteomes" id="UP000658720"/>
    </source>
</evidence>
<comment type="caution">
    <text evidence="1">The sequence shown here is derived from an EMBL/GenBank/DDBJ whole genome shotgun (WGS) entry which is preliminary data.</text>
</comment>
<keyword evidence="2" id="KW-1185">Reference proteome</keyword>
<organism evidence="1 2">
    <name type="scientific">Synechocystis salina LEGE 00031</name>
    <dbReference type="NCBI Taxonomy" id="1828736"/>
    <lineage>
        <taxon>Bacteria</taxon>
        <taxon>Bacillati</taxon>
        <taxon>Cyanobacteriota</taxon>
        <taxon>Cyanophyceae</taxon>
        <taxon>Synechococcales</taxon>
        <taxon>Merismopediaceae</taxon>
        <taxon>Synechocystis</taxon>
    </lineage>
</organism>
<proteinExistence type="predicted"/>
<name>A0ABR9VV74_9SYNC</name>